<dbReference type="Pfam" id="PF01207">
    <property type="entry name" value="Dus"/>
    <property type="match status" value="2"/>
</dbReference>
<keyword evidence="11" id="KW-0819">tRNA processing</keyword>
<dbReference type="EMBL" id="MU251249">
    <property type="protein sequence ID" value="KAG9255961.1"/>
    <property type="molecule type" value="Genomic_DNA"/>
</dbReference>
<dbReference type="SUPFAM" id="SSF51395">
    <property type="entry name" value="FMN-linked oxidoreductases"/>
    <property type="match status" value="1"/>
</dbReference>
<evidence type="ECO:0000256" key="13">
    <source>
        <dbReference type="ARBA" id="ARBA00022737"/>
    </source>
</evidence>
<dbReference type="InterPro" id="IPR018517">
    <property type="entry name" value="tRNA_hU_synthase_CS"/>
</dbReference>
<evidence type="ECO:0000256" key="1">
    <source>
        <dbReference type="ARBA" id="ARBA00001917"/>
    </source>
</evidence>
<dbReference type="EC" id="1.3.1.89" evidence="5"/>
<dbReference type="OrthoDB" id="259935at2759"/>
<keyword evidence="17" id="KW-0560">Oxidoreductase</keyword>
<feature type="region of interest" description="Disordered" evidence="26">
    <location>
        <begin position="1"/>
        <end position="153"/>
    </location>
</feature>
<evidence type="ECO:0000256" key="15">
    <source>
        <dbReference type="ARBA" id="ARBA00022833"/>
    </source>
</evidence>
<evidence type="ECO:0000256" key="25">
    <source>
        <dbReference type="ARBA" id="ARBA00049513"/>
    </source>
</evidence>
<comment type="catalytic activity">
    <reaction evidence="23">
        <text>a 5,6-dihydrouridine in mRNA + NAD(+) = a uridine in mRNA + NADH + H(+)</text>
        <dbReference type="Rhea" id="RHEA:69851"/>
        <dbReference type="Rhea" id="RHEA-COMP:14658"/>
        <dbReference type="Rhea" id="RHEA-COMP:17789"/>
        <dbReference type="ChEBI" id="CHEBI:15378"/>
        <dbReference type="ChEBI" id="CHEBI:57540"/>
        <dbReference type="ChEBI" id="CHEBI:57945"/>
        <dbReference type="ChEBI" id="CHEBI:65315"/>
        <dbReference type="ChEBI" id="CHEBI:74443"/>
    </reaction>
    <physiologicalReaction direction="right-to-left" evidence="23">
        <dbReference type="Rhea" id="RHEA:69853"/>
    </physiologicalReaction>
</comment>
<keyword evidence="18" id="KW-0520">NAD</keyword>
<comment type="similarity">
    <text evidence="4">Belongs to the Dus family. Dus3 subfamily.</text>
</comment>
<dbReference type="CDD" id="cd02801">
    <property type="entry name" value="DUS_like_FMN"/>
    <property type="match status" value="1"/>
</dbReference>
<keyword evidence="13" id="KW-0677">Repeat</keyword>
<dbReference type="Pfam" id="PF25585">
    <property type="entry name" value="zf-CCCH_DUS3L"/>
    <property type="match status" value="2"/>
</dbReference>
<keyword evidence="7" id="KW-0963">Cytoplasm</keyword>
<keyword evidence="16" id="KW-0521">NADP</keyword>
<comment type="subcellular location">
    <subcellularLocation>
        <location evidence="3">Cytoplasm</location>
    </subcellularLocation>
    <subcellularLocation>
        <location evidence="2">Nucleus</location>
    </subcellularLocation>
</comment>
<organism evidence="28 29">
    <name type="scientific">Emericellopsis atlantica</name>
    <dbReference type="NCBI Taxonomy" id="2614577"/>
    <lineage>
        <taxon>Eukaryota</taxon>
        <taxon>Fungi</taxon>
        <taxon>Dikarya</taxon>
        <taxon>Ascomycota</taxon>
        <taxon>Pezizomycotina</taxon>
        <taxon>Sordariomycetes</taxon>
        <taxon>Hypocreomycetidae</taxon>
        <taxon>Hypocreales</taxon>
        <taxon>Bionectriaceae</taxon>
        <taxon>Emericellopsis</taxon>
    </lineage>
</organism>
<dbReference type="InterPro" id="IPR035587">
    <property type="entry name" value="DUS-like_FMN-bd"/>
</dbReference>
<dbReference type="RefSeq" id="XP_046119885.1">
    <property type="nucleotide sequence ID" value="XM_046261088.1"/>
</dbReference>
<dbReference type="Gene3D" id="3.20.20.70">
    <property type="entry name" value="Aldolase class I"/>
    <property type="match status" value="1"/>
</dbReference>
<evidence type="ECO:0000256" key="24">
    <source>
        <dbReference type="ARBA" id="ARBA00049447"/>
    </source>
</evidence>
<comment type="caution">
    <text evidence="28">The sequence shown here is derived from an EMBL/GenBank/DDBJ whole genome shotgun (WGS) entry which is preliminary data.</text>
</comment>
<gene>
    <name evidence="28" type="ORF">F5Z01DRAFT_619449</name>
</gene>
<evidence type="ECO:0000256" key="3">
    <source>
        <dbReference type="ARBA" id="ARBA00004496"/>
    </source>
</evidence>
<evidence type="ECO:0000259" key="27">
    <source>
        <dbReference type="Pfam" id="PF01207"/>
    </source>
</evidence>
<keyword evidence="10" id="KW-0507">mRNA processing</keyword>
<comment type="catalytic activity">
    <reaction evidence="24">
        <text>a 5,6-dihydrouridine in mRNA + NADP(+) = a uridine in mRNA + NADPH + H(+)</text>
        <dbReference type="Rhea" id="RHEA:69855"/>
        <dbReference type="Rhea" id="RHEA-COMP:14658"/>
        <dbReference type="Rhea" id="RHEA-COMP:17789"/>
        <dbReference type="ChEBI" id="CHEBI:15378"/>
        <dbReference type="ChEBI" id="CHEBI:57783"/>
        <dbReference type="ChEBI" id="CHEBI:58349"/>
        <dbReference type="ChEBI" id="CHEBI:65315"/>
        <dbReference type="ChEBI" id="CHEBI:74443"/>
    </reaction>
    <physiologicalReaction direction="right-to-left" evidence="24">
        <dbReference type="Rhea" id="RHEA:69857"/>
    </physiologicalReaction>
</comment>
<evidence type="ECO:0000313" key="28">
    <source>
        <dbReference type="EMBL" id="KAG9255961.1"/>
    </source>
</evidence>
<evidence type="ECO:0000256" key="18">
    <source>
        <dbReference type="ARBA" id="ARBA00023027"/>
    </source>
</evidence>
<keyword evidence="8" id="KW-0285">Flavoprotein</keyword>
<dbReference type="InterPro" id="IPR013785">
    <property type="entry name" value="Aldolase_TIM"/>
</dbReference>
<proteinExistence type="inferred from homology"/>
<dbReference type="PROSITE" id="PS01136">
    <property type="entry name" value="UPF0034"/>
    <property type="match status" value="1"/>
</dbReference>
<reference evidence="28" key="1">
    <citation type="journal article" date="2021" name="IMA Fungus">
        <title>Genomic characterization of three marine fungi, including Emericellopsis atlantica sp. nov. with signatures of a generalist lifestyle and marine biomass degradation.</title>
        <authorList>
            <person name="Hagestad O.C."/>
            <person name="Hou L."/>
            <person name="Andersen J.H."/>
            <person name="Hansen E.H."/>
            <person name="Altermark B."/>
            <person name="Li C."/>
            <person name="Kuhnert E."/>
            <person name="Cox R.J."/>
            <person name="Crous P.W."/>
            <person name="Spatafora J.W."/>
            <person name="Lail K."/>
            <person name="Amirebrahimi M."/>
            <person name="Lipzen A."/>
            <person name="Pangilinan J."/>
            <person name="Andreopoulos W."/>
            <person name="Hayes R.D."/>
            <person name="Ng V."/>
            <person name="Grigoriev I.V."/>
            <person name="Jackson S.A."/>
            <person name="Sutton T.D.S."/>
            <person name="Dobson A.D.W."/>
            <person name="Rama T."/>
        </authorList>
    </citation>
    <scope>NUCLEOTIDE SEQUENCE</scope>
    <source>
        <strain evidence="28">TS7</strain>
    </source>
</reference>
<dbReference type="FunFam" id="3.20.20.70:FF:000145">
    <property type="entry name" value="tRNA-dihydrouridine(47) synthase [NAD(P)(+)]"/>
    <property type="match status" value="1"/>
</dbReference>
<evidence type="ECO:0000256" key="20">
    <source>
        <dbReference type="ARBA" id="ARBA00031322"/>
    </source>
</evidence>
<dbReference type="GeneID" id="70291991"/>
<dbReference type="GO" id="GO:0005737">
    <property type="term" value="C:cytoplasm"/>
    <property type="evidence" value="ECO:0007669"/>
    <property type="project" value="UniProtKB-SubCell"/>
</dbReference>
<dbReference type="GO" id="GO:0102265">
    <property type="term" value="F:tRNA-dihydrouridine47 synthase activity"/>
    <property type="evidence" value="ECO:0007669"/>
    <property type="project" value="UniProtKB-EC"/>
</dbReference>
<feature type="domain" description="DUS-like FMN-binding" evidence="27">
    <location>
        <begin position="597"/>
        <end position="646"/>
    </location>
</feature>
<dbReference type="PANTHER" id="PTHR45846:SF1">
    <property type="entry name" value="TRNA-DIHYDROURIDINE(47) SYNTHASE [NAD(P)(+)]-LIKE"/>
    <property type="match status" value="1"/>
</dbReference>
<evidence type="ECO:0000256" key="10">
    <source>
        <dbReference type="ARBA" id="ARBA00022664"/>
    </source>
</evidence>
<comment type="catalytic activity">
    <reaction evidence="22">
        <text>5,6-dihydrouridine(47) in tRNA + NAD(+) = uridine(47) in tRNA + NADH + H(+)</text>
        <dbReference type="Rhea" id="RHEA:53364"/>
        <dbReference type="Rhea" id="RHEA-COMP:13539"/>
        <dbReference type="Rhea" id="RHEA-COMP:13540"/>
        <dbReference type="ChEBI" id="CHEBI:15378"/>
        <dbReference type="ChEBI" id="CHEBI:57540"/>
        <dbReference type="ChEBI" id="CHEBI:57945"/>
        <dbReference type="ChEBI" id="CHEBI:65315"/>
        <dbReference type="ChEBI" id="CHEBI:74443"/>
        <dbReference type="EC" id="1.3.1.89"/>
    </reaction>
    <physiologicalReaction direction="right-to-left" evidence="22">
        <dbReference type="Rhea" id="RHEA:53366"/>
    </physiologicalReaction>
</comment>
<evidence type="ECO:0000256" key="6">
    <source>
        <dbReference type="ARBA" id="ARBA00022143"/>
    </source>
</evidence>
<evidence type="ECO:0000313" key="29">
    <source>
        <dbReference type="Proteomes" id="UP000887229"/>
    </source>
</evidence>
<evidence type="ECO:0000256" key="2">
    <source>
        <dbReference type="ARBA" id="ARBA00004123"/>
    </source>
</evidence>
<sequence length="758" mass="84954">MADTNGSAQGEQPHADLAQDASNLTSQHAPPAEDERAAKRQKTNDTEPSAAADLTMKDSVPGQDLHDAPSKQENNGEAPKVDNRKTNVAPVKKEYIIERTGAPPAGTTASNDDDEAEGRTDTRHARDSRDDRDNGGGKKGKDKKKAKGGQNTERSFGYVADAIRLCNSRAMSNEFSPRECKFGDRCKMGHDLRKYLEEGRREDVTIWDGQCPVYAAHGKCPSGWKCRFVKSHMREVEHDDGRKELCLLDNDAPPGEGEAKAKDEQTNDEQRPAVYNVVDMQIKTDLNRKRTDFKQADQYIQWLNQQSKTTDEYHQARRDATEEDLQAIRAQFVDPPFKPSEKRRLYFGPETPALAPLTTQGNLPFRRLCVELGAQLTYSEMAMGMPMIQGYKADWTLLKAHESEIAPPTISPTANIVHDYDHARDLRFGAQVSANQPWIATKVADVLHRFVPHLRLIDLNCGCPIDMIYKNGAGSALLESHGKLERMIRGMNALSGEIPITAKIRTGVRNNRPTAHQVIEKLAFGSRDQRDRLGAPGCAAITLHGRSREQRYTKKADWSFIADCAALIKGYNDKKDSLTDTAAEPDPSTLANGGHLYFLGNGDCYSHEDYHQHIADAGVDSVMIGRGALIKPWLFEEIEKGQYLDKSSTERLGYIEKFVKYGLDAWGSDELGIQFTRRFLLEWLSFTHRYIPVGLLERLPPDLNDRPPAYKGRDELETLMASNNYLDWIKITEMFLGPVHPGFKFQPKHKSNAYEAEG</sequence>
<evidence type="ECO:0000256" key="26">
    <source>
        <dbReference type="SAM" id="MobiDB-lite"/>
    </source>
</evidence>
<evidence type="ECO:0000256" key="9">
    <source>
        <dbReference type="ARBA" id="ARBA00022643"/>
    </source>
</evidence>
<dbReference type="GO" id="GO:0003723">
    <property type="term" value="F:RNA binding"/>
    <property type="evidence" value="ECO:0007669"/>
    <property type="project" value="TreeGrafter"/>
</dbReference>
<evidence type="ECO:0000256" key="14">
    <source>
        <dbReference type="ARBA" id="ARBA00022771"/>
    </source>
</evidence>
<feature type="compositionally biased region" description="Polar residues" evidence="26">
    <location>
        <begin position="1"/>
        <end position="10"/>
    </location>
</feature>
<evidence type="ECO:0000256" key="12">
    <source>
        <dbReference type="ARBA" id="ARBA00022723"/>
    </source>
</evidence>
<keyword evidence="12" id="KW-0479">Metal-binding</keyword>
<keyword evidence="15" id="KW-0862">Zinc</keyword>
<evidence type="ECO:0000256" key="21">
    <source>
        <dbReference type="ARBA" id="ARBA00045934"/>
    </source>
</evidence>
<feature type="compositionally biased region" description="Basic and acidic residues" evidence="26">
    <location>
        <begin position="117"/>
        <end position="136"/>
    </location>
</feature>
<accession>A0A9P8CSP6</accession>
<evidence type="ECO:0000256" key="16">
    <source>
        <dbReference type="ARBA" id="ARBA00022857"/>
    </source>
</evidence>
<evidence type="ECO:0000256" key="7">
    <source>
        <dbReference type="ARBA" id="ARBA00022490"/>
    </source>
</evidence>
<protein>
    <recommendedName>
        <fullName evidence="6">tRNA-dihydrouridine(47) synthase [NAD(P)(+)]</fullName>
        <ecNumber evidence="5">1.3.1.89</ecNumber>
    </recommendedName>
    <alternativeName>
        <fullName evidence="20">tRNA-dihydrouridine synthase 3</fullName>
    </alternativeName>
</protein>
<keyword evidence="29" id="KW-1185">Reference proteome</keyword>
<comment type="catalytic activity">
    <reaction evidence="25">
        <text>5,6-dihydrouridine(47) in tRNA + NADP(+) = uridine(47) in tRNA + NADPH + H(+)</text>
        <dbReference type="Rhea" id="RHEA:53360"/>
        <dbReference type="Rhea" id="RHEA-COMP:13539"/>
        <dbReference type="Rhea" id="RHEA-COMP:13540"/>
        <dbReference type="ChEBI" id="CHEBI:15378"/>
        <dbReference type="ChEBI" id="CHEBI:57783"/>
        <dbReference type="ChEBI" id="CHEBI:58349"/>
        <dbReference type="ChEBI" id="CHEBI:65315"/>
        <dbReference type="ChEBI" id="CHEBI:74443"/>
        <dbReference type="EC" id="1.3.1.89"/>
    </reaction>
    <physiologicalReaction direction="right-to-left" evidence="25">
        <dbReference type="Rhea" id="RHEA:53362"/>
    </physiologicalReaction>
</comment>
<comment type="function">
    <text evidence="21">Catalyzes the synthesis of dihydrouridine, a modified base found in the D-loop of most tRNAs. Specifically modifies U47 in cytoplasmic tRNAs. Catalyzes the synthesis of dihydrouridine in some mRNAs, thereby affecting their translation.</text>
</comment>
<keyword evidence="19" id="KW-0539">Nucleus</keyword>
<feature type="region of interest" description="Disordered" evidence="26">
    <location>
        <begin position="249"/>
        <end position="269"/>
    </location>
</feature>
<feature type="compositionally biased region" description="Basic and acidic residues" evidence="26">
    <location>
        <begin position="79"/>
        <end position="97"/>
    </location>
</feature>
<keyword evidence="9" id="KW-0288">FMN</keyword>
<dbReference type="GO" id="GO:0008270">
    <property type="term" value="F:zinc ion binding"/>
    <property type="evidence" value="ECO:0007669"/>
    <property type="project" value="UniProtKB-KW"/>
</dbReference>
<evidence type="ECO:0000256" key="5">
    <source>
        <dbReference type="ARBA" id="ARBA00012376"/>
    </source>
</evidence>
<dbReference type="GO" id="GO:0005634">
    <property type="term" value="C:nucleus"/>
    <property type="evidence" value="ECO:0007669"/>
    <property type="project" value="UniProtKB-SubCell"/>
</dbReference>
<feature type="compositionally biased region" description="Basic and acidic residues" evidence="26">
    <location>
        <begin position="257"/>
        <end position="269"/>
    </location>
</feature>
<dbReference type="GO" id="GO:0050660">
    <property type="term" value="F:flavin adenine dinucleotide binding"/>
    <property type="evidence" value="ECO:0007669"/>
    <property type="project" value="InterPro"/>
</dbReference>
<feature type="compositionally biased region" description="Basic and acidic residues" evidence="26">
    <location>
        <begin position="31"/>
        <end position="45"/>
    </location>
</feature>
<dbReference type="Proteomes" id="UP000887229">
    <property type="component" value="Unassembled WGS sequence"/>
</dbReference>
<comment type="cofactor">
    <cofactor evidence="1">
        <name>FMN</name>
        <dbReference type="ChEBI" id="CHEBI:58210"/>
    </cofactor>
</comment>
<feature type="domain" description="DUS-like FMN-binding" evidence="27">
    <location>
        <begin position="354"/>
        <end position="563"/>
    </location>
</feature>
<feature type="compositionally biased region" description="Basic residues" evidence="26">
    <location>
        <begin position="138"/>
        <end position="147"/>
    </location>
</feature>
<dbReference type="AlphaFoldDB" id="A0A9P8CSP6"/>
<keyword evidence="14" id="KW-0863">Zinc-finger</keyword>
<evidence type="ECO:0000256" key="19">
    <source>
        <dbReference type="ARBA" id="ARBA00023242"/>
    </source>
</evidence>
<evidence type="ECO:0000256" key="8">
    <source>
        <dbReference type="ARBA" id="ARBA00022630"/>
    </source>
</evidence>
<evidence type="ECO:0000256" key="17">
    <source>
        <dbReference type="ARBA" id="ARBA00023002"/>
    </source>
</evidence>
<evidence type="ECO:0000256" key="11">
    <source>
        <dbReference type="ARBA" id="ARBA00022694"/>
    </source>
</evidence>
<dbReference type="PANTHER" id="PTHR45846">
    <property type="entry name" value="TRNA-DIHYDROURIDINE(47) SYNTHASE [NAD(P)(+)]-LIKE"/>
    <property type="match status" value="1"/>
</dbReference>
<evidence type="ECO:0000256" key="23">
    <source>
        <dbReference type="ARBA" id="ARBA00048342"/>
    </source>
</evidence>
<name>A0A9P8CSP6_9HYPO</name>
<evidence type="ECO:0000256" key="4">
    <source>
        <dbReference type="ARBA" id="ARBA00005451"/>
    </source>
</evidence>
<evidence type="ECO:0000256" key="22">
    <source>
        <dbReference type="ARBA" id="ARBA00048266"/>
    </source>
</evidence>
<dbReference type="GO" id="GO:0006397">
    <property type="term" value="P:mRNA processing"/>
    <property type="evidence" value="ECO:0007669"/>
    <property type="project" value="UniProtKB-KW"/>
</dbReference>